<feature type="binding site" evidence="12">
    <location>
        <begin position="253"/>
        <end position="258"/>
    </location>
    <ligand>
        <name>ATP</name>
        <dbReference type="ChEBI" id="CHEBI:30616"/>
    </ligand>
</feature>
<dbReference type="CDD" id="cd01174">
    <property type="entry name" value="ribokinase"/>
    <property type="match status" value="1"/>
</dbReference>
<feature type="active site" description="Proton acceptor" evidence="12">
    <location>
        <position position="288"/>
    </location>
</feature>
<evidence type="ECO:0000256" key="2">
    <source>
        <dbReference type="ARBA" id="ARBA00012035"/>
    </source>
</evidence>
<evidence type="ECO:0000256" key="12">
    <source>
        <dbReference type="HAMAP-Rule" id="MF_03215"/>
    </source>
</evidence>
<feature type="binding site" evidence="12">
    <location>
        <position position="323"/>
    </location>
    <ligand>
        <name>K(+)</name>
        <dbReference type="ChEBI" id="CHEBI:29103"/>
    </ligand>
</feature>
<feature type="binding site" evidence="12">
    <location>
        <begin position="287"/>
        <end position="288"/>
    </location>
    <ligand>
        <name>ATP</name>
        <dbReference type="ChEBI" id="CHEBI:30616"/>
    </ligand>
</feature>
<evidence type="ECO:0000313" key="15">
    <source>
        <dbReference type="Proteomes" id="UP000509704"/>
    </source>
</evidence>
<evidence type="ECO:0000256" key="3">
    <source>
        <dbReference type="ARBA" id="ARBA00016943"/>
    </source>
</evidence>
<feature type="binding site" evidence="12">
    <location>
        <begin position="38"/>
        <end position="42"/>
    </location>
    <ligand>
        <name>substrate</name>
    </ligand>
</feature>
<evidence type="ECO:0000256" key="11">
    <source>
        <dbReference type="ARBA" id="ARBA00023277"/>
    </source>
</evidence>
<feature type="binding site" evidence="12">
    <location>
        <position position="318"/>
    </location>
    <ligand>
        <name>K(+)</name>
        <dbReference type="ChEBI" id="CHEBI:29103"/>
    </ligand>
</feature>
<proteinExistence type="inferred from homology"/>
<comment type="subcellular location">
    <subcellularLocation>
        <location evidence="12">Cytoplasm</location>
    </subcellularLocation>
    <subcellularLocation>
        <location evidence="12">Nucleus</location>
    </subcellularLocation>
</comment>
<evidence type="ECO:0000256" key="5">
    <source>
        <dbReference type="ARBA" id="ARBA00022723"/>
    </source>
</evidence>
<dbReference type="InterPro" id="IPR011877">
    <property type="entry name" value="Ribokinase"/>
</dbReference>
<dbReference type="PANTHER" id="PTHR10584">
    <property type="entry name" value="SUGAR KINASE"/>
    <property type="match status" value="1"/>
</dbReference>
<accession>A0A7H9AVN2</accession>
<comment type="catalytic activity">
    <reaction evidence="12">
        <text>D-ribose + ATP = D-ribose 5-phosphate + ADP + H(+)</text>
        <dbReference type="Rhea" id="RHEA:13697"/>
        <dbReference type="ChEBI" id="CHEBI:15378"/>
        <dbReference type="ChEBI" id="CHEBI:30616"/>
        <dbReference type="ChEBI" id="CHEBI:47013"/>
        <dbReference type="ChEBI" id="CHEBI:78346"/>
        <dbReference type="ChEBI" id="CHEBI:456216"/>
        <dbReference type="EC" id="2.7.1.15"/>
    </reaction>
</comment>
<dbReference type="PRINTS" id="PR00990">
    <property type="entry name" value="RIBOKINASE"/>
</dbReference>
<evidence type="ECO:0000256" key="4">
    <source>
        <dbReference type="ARBA" id="ARBA00022679"/>
    </source>
</evidence>
<dbReference type="Gene3D" id="3.40.1190.20">
    <property type="match status" value="1"/>
</dbReference>
<keyword evidence="11 12" id="KW-0119">Carbohydrate metabolism</keyword>
<comment type="pathway">
    <text evidence="12">Carbohydrate metabolism; D-ribose degradation; D-ribose 5-phosphate from beta-D-ribopyranose: step 2/2.</text>
</comment>
<name>A0A7H9AVN2_ZYGMR</name>
<evidence type="ECO:0000256" key="8">
    <source>
        <dbReference type="ARBA" id="ARBA00022840"/>
    </source>
</evidence>
<keyword evidence="5 12" id="KW-0479">Metal-binding</keyword>
<evidence type="ECO:0000256" key="7">
    <source>
        <dbReference type="ARBA" id="ARBA00022777"/>
    </source>
</evidence>
<feature type="binding site" evidence="12">
    <location>
        <begin position="10"/>
        <end position="12"/>
    </location>
    <ligand>
        <name>substrate</name>
    </ligand>
</feature>
<comment type="function">
    <text evidence="12">Catalyzes the phosphorylation of ribose at O-5 in a reaction requiring ATP and magnesium. The resulting D-ribose-5-phosphate can then be used either for sythesis of nucleotides, histidine, and tryptophan, or as a component of the pentose phosphate pathway.</text>
</comment>
<dbReference type="InterPro" id="IPR011611">
    <property type="entry name" value="PfkB_dom"/>
</dbReference>
<dbReference type="AlphaFoldDB" id="A0A7H9AVN2"/>
<keyword evidence="9 12" id="KW-0460">Magnesium</keyword>
<feature type="binding site" evidence="12">
    <location>
        <position position="154"/>
    </location>
    <ligand>
        <name>substrate</name>
    </ligand>
</feature>
<dbReference type="GO" id="GO:0005524">
    <property type="term" value="F:ATP binding"/>
    <property type="evidence" value="ECO:0007669"/>
    <property type="project" value="UniProtKB-UniRule"/>
</dbReference>
<dbReference type="GO" id="GO:0004747">
    <property type="term" value="F:ribokinase activity"/>
    <property type="evidence" value="ECO:0007669"/>
    <property type="project" value="UniProtKB-UniRule"/>
</dbReference>
<keyword evidence="15" id="KW-1185">Reference proteome</keyword>
<sequence>MGITVFGSLNYDLVTYTDRMPLAGETIRANSFETHAGGKGLNQTIALARLKNTVDDYVVRMIGCVGQDSFGEQLLDLLKESKVDVSAVRQIENESTGTATILVEEQTGGQNRILLTEGANGRSTYTPAELDVIFNSSKKEDSRGKSDYVVLQHEIPDPGSIILWVKENCPAHEIVFNPSPFHLLGAHIWASVDILVVNELEALQILESLYTREDYERFHGEIEIDFVQGYTKICQEFQKNLVYQSNSATVMITLGVRGAVFSSNAEKTVKYFPASRGIKVVDTTGAGDTFLGALITQLYRGNSLWEAVKISTIASSLAIQKKGAAESIPSYAELCNYLKQAPCLSIGKLNTA</sequence>
<dbReference type="GO" id="GO:0019303">
    <property type="term" value="P:D-ribose catabolic process"/>
    <property type="evidence" value="ECO:0007669"/>
    <property type="project" value="UniProtKB-UniRule"/>
</dbReference>
<keyword evidence="10 12" id="KW-0630">Potassium</keyword>
<feature type="domain" description="Carbohydrate kinase PfkB" evidence="13">
    <location>
        <begin position="3"/>
        <end position="329"/>
    </location>
</feature>
<protein>
    <recommendedName>
        <fullName evidence="3 12">Ribokinase</fullName>
        <shortName evidence="12">RK</shortName>
        <ecNumber evidence="2 12">2.7.1.15</ecNumber>
    </recommendedName>
</protein>
<dbReference type="GO" id="GO:0005634">
    <property type="term" value="C:nucleus"/>
    <property type="evidence" value="ECO:0007669"/>
    <property type="project" value="UniProtKB-SubCell"/>
</dbReference>
<dbReference type="Pfam" id="PF00294">
    <property type="entry name" value="PfkB"/>
    <property type="match status" value="1"/>
</dbReference>
<dbReference type="EMBL" id="CP058604">
    <property type="protein sequence ID" value="QLG70217.1"/>
    <property type="molecule type" value="Genomic_DNA"/>
</dbReference>
<feature type="binding site" evidence="12">
    <location>
        <position position="288"/>
    </location>
    <ligand>
        <name>substrate</name>
    </ligand>
</feature>
<evidence type="ECO:0000256" key="10">
    <source>
        <dbReference type="ARBA" id="ARBA00022958"/>
    </source>
</evidence>
<dbReference type="OrthoDB" id="415590at2759"/>
<gene>
    <name evidence="12" type="primary">RBK1</name>
    <name evidence="14" type="ORF">HG535_0A01550</name>
</gene>
<keyword evidence="12" id="KW-0963">Cytoplasm</keyword>
<keyword evidence="6 12" id="KW-0547">Nucleotide-binding</keyword>
<comment type="similarity">
    <text evidence="1">Belongs to the carbohydrate kinase pfkB family.</text>
</comment>
<evidence type="ECO:0000313" key="14">
    <source>
        <dbReference type="EMBL" id="QLG70217.1"/>
    </source>
</evidence>
<comment type="cofactor">
    <cofactor evidence="12">
        <name>Mg(2+)</name>
        <dbReference type="ChEBI" id="CHEBI:18420"/>
    </cofactor>
    <text evidence="12">Requires a divalent cation, most likely magnesium in vivo, as an electrophilic catalyst to aid phosphoryl group transfer. It is the chelate of the metal and the nucleotide that is the actual substrate.</text>
</comment>
<dbReference type="EC" id="2.7.1.15" evidence="2 12"/>
<dbReference type="Proteomes" id="UP000509704">
    <property type="component" value="Chromosome 1"/>
</dbReference>
<dbReference type="GO" id="GO:0005737">
    <property type="term" value="C:cytoplasm"/>
    <property type="evidence" value="ECO:0007669"/>
    <property type="project" value="UniProtKB-SubCell"/>
</dbReference>
<keyword evidence="7 12" id="KW-0418">Kinase</keyword>
<organism evidence="14 15">
    <name type="scientific">Zygotorulaspora mrakii</name>
    <name type="common">Zygosaccharomyces mrakii</name>
    <dbReference type="NCBI Taxonomy" id="42260"/>
    <lineage>
        <taxon>Eukaryota</taxon>
        <taxon>Fungi</taxon>
        <taxon>Dikarya</taxon>
        <taxon>Ascomycota</taxon>
        <taxon>Saccharomycotina</taxon>
        <taxon>Saccharomycetes</taxon>
        <taxon>Saccharomycetales</taxon>
        <taxon>Saccharomycetaceae</taxon>
        <taxon>Zygotorulaspora</taxon>
    </lineage>
</organism>
<feature type="binding site" evidence="12">
    <location>
        <position position="284"/>
    </location>
    <ligand>
        <name>K(+)</name>
        <dbReference type="ChEBI" id="CHEBI:29103"/>
    </ligand>
</feature>
<dbReference type="HAMAP" id="MF_01987">
    <property type="entry name" value="Ribokinase"/>
    <property type="match status" value="1"/>
</dbReference>
<dbReference type="PANTHER" id="PTHR10584:SF166">
    <property type="entry name" value="RIBOKINASE"/>
    <property type="match status" value="1"/>
</dbReference>
<comment type="similarity">
    <text evidence="12">Belongs to the carbohydrate kinase PfkB family. Ribokinase subfamily.</text>
</comment>
<feature type="binding site" evidence="12">
    <location>
        <position position="327"/>
    </location>
    <ligand>
        <name>K(+)</name>
        <dbReference type="ChEBI" id="CHEBI:29103"/>
    </ligand>
</feature>
<evidence type="ECO:0000256" key="6">
    <source>
        <dbReference type="ARBA" id="ARBA00022741"/>
    </source>
</evidence>
<keyword evidence="12" id="KW-0539">Nucleus</keyword>
<dbReference type="SUPFAM" id="SSF53613">
    <property type="entry name" value="Ribokinase-like"/>
    <property type="match status" value="1"/>
</dbReference>
<dbReference type="InterPro" id="IPR002139">
    <property type="entry name" value="Ribo/fructo_kinase"/>
</dbReference>
<keyword evidence="8 12" id="KW-0067">ATP-binding</keyword>
<feature type="binding site" evidence="12">
    <location>
        <position position="198"/>
    </location>
    <ligand>
        <name>ATP</name>
        <dbReference type="ChEBI" id="CHEBI:30616"/>
    </ligand>
</feature>
<reference evidence="14 15" key="1">
    <citation type="submission" date="2020-07" db="EMBL/GenBank/DDBJ databases">
        <title>The yeast mating-type switching endonuclease HO is a domesticated member of an unorthodox homing genetic element family.</title>
        <authorList>
            <person name="Coughlan A.Y."/>
            <person name="Lombardi L."/>
            <person name="Braun-Galleani S."/>
            <person name="Martos A.R."/>
            <person name="Galeote V."/>
            <person name="Bigey F."/>
            <person name="Dequin S."/>
            <person name="Byrne K.P."/>
            <person name="Wolfe K.H."/>
        </authorList>
    </citation>
    <scope>NUCLEOTIDE SEQUENCE [LARGE SCALE GENOMIC DNA]</scope>
    <source>
        <strain evidence="14 15">NRRL Y-6702</strain>
    </source>
</reference>
<keyword evidence="4 12" id="KW-0808">Transferase</keyword>
<dbReference type="PROSITE" id="PS00584">
    <property type="entry name" value="PFKB_KINASES_2"/>
    <property type="match status" value="1"/>
</dbReference>
<feature type="binding site" evidence="12">
    <location>
        <position position="321"/>
    </location>
    <ligand>
        <name>K(+)</name>
        <dbReference type="ChEBI" id="CHEBI:29103"/>
    </ligand>
</feature>
<comment type="activity regulation">
    <text evidence="12">Activated by a monovalent cation that binds near, but not in, the active site. The most likely occupant of the site in vivo is potassium. Ion binding induces a conformational change that may alter substrate affinity.</text>
</comment>
<feature type="binding site" evidence="12">
    <location>
        <position position="282"/>
    </location>
    <ligand>
        <name>K(+)</name>
        <dbReference type="ChEBI" id="CHEBI:29103"/>
    </ligand>
</feature>
<evidence type="ECO:0000259" key="13">
    <source>
        <dbReference type="Pfam" id="PF00294"/>
    </source>
</evidence>
<dbReference type="InterPro" id="IPR002173">
    <property type="entry name" value="Carboh/pur_kinase_PfkB_CS"/>
</dbReference>
<evidence type="ECO:0000256" key="9">
    <source>
        <dbReference type="ARBA" id="ARBA00022842"/>
    </source>
</evidence>
<dbReference type="UniPathway" id="UPA00916">
    <property type="reaction ID" value="UER00889"/>
</dbReference>
<dbReference type="GO" id="GO:0046872">
    <property type="term" value="F:metal ion binding"/>
    <property type="evidence" value="ECO:0007669"/>
    <property type="project" value="UniProtKB-KW"/>
</dbReference>
<dbReference type="InterPro" id="IPR029056">
    <property type="entry name" value="Ribokinase-like"/>
</dbReference>
<comment type="caution">
    <text evidence="12">Lacks conserved residue(s) required for the propagation of feature annotation.</text>
</comment>
<comment type="subunit">
    <text evidence="12">Homodimer.</text>
</comment>
<evidence type="ECO:0000256" key="1">
    <source>
        <dbReference type="ARBA" id="ARBA00005380"/>
    </source>
</evidence>